<proteinExistence type="predicted"/>
<keyword evidence="5 6" id="KW-0408">Iron</keyword>
<keyword evidence="1" id="KW-0813">Transport</keyword>
<reference evidence="9" key="1">
    <citation type="journal article" date="2019" name="Int. J. Syst. Evol. Microbiol.">
        <title>The Global Catalogue of Microorganisms (GCM) 10K type strain sequencing project: providing services to taxonomists for standard genome sequencing and annotation.</title>
        <authorList>
            <consortium name="The Broad Institute Genomics Platform"/>
            <consortium name="The Broad Institute Genome Sequencing Center for Infectious Disease"/>
            <person name="Wu L."/>
            <person name="Ma J."/>
        </authorList>
    </citation>
    <scope>NUCLEOTIDE SEQUENCE [LARGE SCALE GENOMIC DNA]</scope>
    <source>
        <strain evidence="9">CCUG 60523</strain>
    </source>
</reference>
<dbReference type="InterPro" id="IPR002324">
    <property type="entry name" value="Cyt_c_ID"/>
</dbReference>
<dbReference type="InterPro" id="IPR036909">
    <property type="entry name" value="Cyt_c-like_dom_sf"/>
</dbReference>
<keyword evidence="9" id="KW-1185">Reference proteome</keyword>
<dbReference type="Proteomes" id="UP001595805">
    <property type="component" value="Unassembled WGS sequence"/>
</dbReference>
<dbReference type="Pfam" id="PF00034">
    <property type="entry name" value="Cytochrom_C"/>
    <property type="match status" value="1"/>
</dbReference>
<name>A0ABV8AL73_9BACT</name>
<evidence type="ECO:0000256" key="2">
    <source>
        <dbReference type="ARBA" id="ARBA00022617"/>
    </source>
</evidence>
<evidence type="ECO:0000256" key="6">
    <source>
        <dbReference type="PROSITE-ProRule" id="PRU00433"/>
    </source>
</evidence>
<dbReference type="PROSITE" id="PS51007">
    <property type="entry name" value="CYTC"/>
    <property type="match status" value="1"/>
</dbReference>
<evidence type="ECO:0000256" key="1">
    <source>
        <dbReference type="ARBA" id="ARBA00022448"/>
    </source>
</evidence>
<keyword evidence="2 6" id="KW-0349">Heme</keyword>
<sequence>MRSKDLFSKTGHQLVLILLGIILSHSGCTNSQKQQDKTPVEASEKYADYVRVVPGKNEILDEEVIKRGEVLISYSDCGPCHSLDKRGKGPALMDIAKRYPSNSTYINLLARKIIAGGFGSWGRPVMAPHPDLTQSDAEAMATYILSLEQN</sequence>
<keyword evidence="3 6" id="KW-0479">Metal-binding</keyword>
<dbReference type="SUPFAM" id="SSF46626">
    <property type="entry name" value="Cytochrome c"/>
    <property type="match status" value="1"/>
</dbReference>
<dbReference type="PRINTS" id="PR00606">
    <property type="entry name" value="CYTCHROMECID"/>
</dbReference>
<evidence type="ECO:0000313" key="8">
    <source>
        <dbReference type="EMBL" id="MFC3878777.1"/>
    </source>
</evidence>
<keyword evidence="4" id="KW-0249">Electron transport</keyword>
<dbReference type="InterPro" id="IPR009056">
    <property type="entry name" value="Cyt_c-like_dom"/>
</dbReference>
<organism evidence="8 9">
    <name type="scientific">Algoriphagus namhaensis</name>
    <dbReference type="NCBI Taxonomy" id="915353"/>
    <lineage>
        <taxon>Bacteria</taxon>
        <taxon>Pseudomonadati</taxon>
        <taxon>Bacteroidota</taxon>
        <taxon>Cytophagia</taxon>
        <taxon>Cytophagales</taxon>
        <taxon>Cyclobacteriaceae</taxon>
        <taxon>Algoriphagus</taxon>
    </lineage>
</organism>
<gene>
    <name evidence="8" type="ORF">ACFOSV_01240</name>
</gene>
<evidence type="ECO:0000313" key="9">
    <source>
        <dbReference type="Proteomes" id="UP001595805"/>
    </source>
</evidence>
<dbReference type="Gene3D" id="1.10.760.10">
    <property type="entry name" value="Cytochrome c-like domain"/>
    <property type="match status" value="1"/>
</dbReference>
<evidence type="ECO:0000259" key="7">
    <source>
        <dbReference type="PROSITE" id="PS51007"/>
    </source>
</evidence>
<comment type="caution">
    <text evidence="8">The sequence shown here is derived from an EMBL/GenBank/DDBJ whole genome shotgun (WGS) entry which is preliminary data.</text>
</comment>
<accession>A0ABV8AL73</accession>
<evidence type="ECO:0000256" key="4">
    <source>
        <dbReference type="ARBA" id="ARBA00022982"/>
    </source>
</evidence>
<evidence type="ECO:0000256" key="3">
    <source>
        <dbReference type="ARBA" id="ARBA00022723"/>
    </source>
</evidence>
<dbReference type="EMBL" id="JBHRZS010000002">
    <property type="protein sequence ID" value="MFC3878777.1"/>
    <property type="molecule type" value="Genomic_DNA"/>
</dbReference>
<protein>
    <submittedName>
        <fullName evidence="8">C-type cytochrome</fullName>
    </submittedName>
</protein>
<evidence type="ECO:0000256" key="5">
    <source>
        <dbReference type="ARBA" id="ARBA00023004"/>
    </source>
</evidence>
<dbReference type="RefSeq" id="WP_377902561.1">
    <property type="nucleotide sequence ID" value="NZ_JBHRZS010000002.1"/>
</dbReference>
<feature type="domain" description="Cytochrome c" evidence="7">
    <location>
        <begin position="63"/>
        <end position="148"/>
    </location>
</feature>